<sequence length="69" mass="7824">MGQHSEALSYYEKALNIHQTTFLRNRTDSMTFSSNITNVYEKVGEHSKAFSLTECAHNAVQCSRPVKSQ</sequence>
<dbReference type="SUPFAM" id="SSF48452">
    <property type="entry name" value="TPR-like"/>
    <property type="match status" value="1"/>
</dbReference>
<dbReference type="EMBL" id="CAJNOT010005203">
    <property type="protein sequence ID" value="CAF1458495.1"/>
    <property type="molecule type" value="Genomic_DNA"/>
</dbReference>
<feature type="non-terminal residue" evidence="1">
    <location>
        <position position="69"/>
    </location>
</feature>
<dbReference type="Gene3D" id="1.25.40.10">
    <property type="entry name" value="Tetratricopeptide repeat domain"/>
    <property type="match status" value="1"/>
</dbReference>
<dbReference type="AlphaFoldDB" id="A0A815Q4N1"/>
<reference evidence="1" key="1">
    <citation type="submission" date="2021-02" db="EMBL/GenBank/DDBJ databases">
        <authorList>
            <person name="Nowell W R."/>
        </authorList>
    </citation>
    <scope>NUCLEOTIDE SEQUENCE</scope>
</reference>
<evidence type="ECO:0000313" key="2">
    <source>
        <dbReference type="Proteomes" id="UP000663864"/>
    </source>
</evidence>
<protein>
    <submittedName>
        <fullName evidence="1">Uncharacterized protein</fullName>
    </submittedName>
</protein>
<organism evidence="1 2">
    <name type="scientific">Rotaria sordida</name>
    <dbReference type="NCBI Taxonomy" id="392033"/>
    <lineage>
        <taxon>Eukaryota</taxon>
        <taxon>Metazoa</taxon>
        <taxon>Spiralia</taxon>
        <taxon>Gnathifera</taxon>
        <taxon>Rotifera</taxon>
        <taxon>Eurotatoria</taxon>
        <taxon>Bdelloidea</taxon>
        <taxon>Philodinida</taxon>
        <taxon>Philodinidae</taxon>
        <taxon>Rotaria</taxon>
    </lineage>
</organism>
<evidence type="ECO:0000313" key="1">
    <source>
        <dbReference type="EMBL" id="CAF1458495.1"/>
    </source>
</evidence>
<proteinExistence type="predicted"/>
<accession>A0A815Q4N1</accession>
<name>A0A815Q4N1_9BILA</name>
<dbReference type="Proteomes" id="UP000663864">
    <property type="component" value="Unassembled WGS sequence"/>
</dbReference>
<comment type="caution">
    <text evidence="1">The sequence shown here is derived from an EMBL/GenBank/DDBJ whole genome shotgun (WGS) entry which is preliminary data.</text>
</comment>
<dbReference type="InterPro" id="IPR011990">
    <property type="entry name" value="TPR-like_helical_dom_sf"/>
</dbReference>
<gene>
    <name evidence="1" type="ORF">ZHD862_LOCUS35581</name>
</gene>